<dbReference type="GO" id="GO:0016939">
    <property type="term" value="C:kinesin II complex"/>
    <property type="evidence" value="ECO:0007669"/>
    <property type="project" value="TreeGrafter"/>
</dbReference>
<dbReference type="GO" id="GO:0019894">
    <property type="term" value="F:kinesin binding"/>
    <property type="evidence" value="ECO:0007669"/>
    <property type="project" value="InterPro"/>
</dbReference>
<dbReference type="PANTHER" id="PTHR15605:SF2">
    <property type="entry name" value="KINESIN-ASSOCIATED PROTEIN 3"/>
    <property type="match status" value="1"/>
</dbReference>
<keyword evidence="3" id="KW-1185">Reference proteome</keyword>
<dbReference type="eggNOG" id="KOG1222">
    <property type="taxonomic scope" value="Eukaryota"/>
</dbReference>
<dbReference type="RefSeq" id="XP_004997841.1">
    <property type="nucleotide sequence ID" value="XM_004997784.1"/>
</dbReference>
<dbReference type="InterPro" id="IPR008658">
    <property type="entry name" value="KAP3"/>
</dbReference>
<evidence type="ECO:0000313" key="3">
    <source>
        <dbReference type="Proteomes" id="UP000007799"/>
    </source>
</evidence>
<gene>
    <name evidence="2" type="ORF">PTSG_11792</name>
</gene>
<dbReference type="Proteomes" id="UP000007799">
    <property type="component" value="Unassembled WGS sequence"/>
</dbReference>
<dbReference type="SMART" id="SM01297">
    <property type="entry name" value="KAP"/>
    <property type="match status" value="1"/>
</dbReference>
<dbReference type="EMBL" id="GL832957">
    <property type="protein sequence ID" value="EGD78885.1"/>
    <property type="molecule type" value="Genomic_DNA"/>
</dbReference>
<dbReference type="GO" id="GO:0035869">
    <property type="term" value="C:ciliary transition zone"/>
    <property type="evidence" value="ECO:0007669"/>
    <property type="project" value="TreeGrafter"/>
</dbReference>
<evidence type="ECO:0008006" key="4">
    <source>
        <dbReference type="Google" id="ProtNLM"/>
    </source>
</evidence>
<dbReference type="InParanoid" id="F2TZ61"/>
<dbReference type="Gene3D" id="1.25.10.10">
    <property type="entry name" value="Leucine-rich Repeat Variant"/>
    <property type="match status" value="1"/>
</dbReference>
<feature type="compositionally biased region" description="Basic and acidic residues" evidence="1">
    <location>
        <begin position="758"/>
        <end position="775"/>
    </location>
</feature>
<sequence>MVDQPRYVMRKVNTIGLDVHPTDSAIVVYYEIDASIIGEDQREIVGDVNTCQKIIRIPALSNSSKIPALAEQIMHKCSYIRPDQRLQLEQLLLYLQQRNEGKSKDELDREATMARAQRHMLEDGSADIKASLRDVDDYLERLYDDGQQKLMGSKYILQLARNPDNLEELVQNEAFMQALSRIIREEGMRNPELQTNLLTVFYFFSSFSQFHEIISSYKIGATCLRVVEHEIKREALWRSDLAKRMKRVKAEKMTQEDYDKYADKIAENKFKQEQLLYVAFHLLLNLAENQDTEQKMVKKGIVERLVHMLDRHNHEFLVLMVTFLKRLSIHKENKDKMAELEVVPKLVRLIPHENATLETVTLRLLVNLSFDMRLRARMVEVGLLPKLSGLLQQEDQPNLASIIIVLYHISMDDKHKPLFAGTEVIPVVMRLMLTCPEDNVELEPVSLAINLAKDQKCAALMSDGKGLALLLKRALKTKDPLLLKLVRNLCSHPHSKDRLLDFIDPLAQHVHESADDPDMLVELLGILNSLDIPDFDYLQLVEEYTLLPLLQRLLTPGAAEDDLFLEAVIMVGTILTDPACAPQVAECGIASQLVGMLKDKQEDDEIVLQIVYVWNKLLYYSSTRAVVLSEPQAVLYLLDLMHDQNDIIRKVCNSALDIVAECDESWASEIRMRQFQVHNAGWIEAVFGTGDEPLPEGELYYDEEMHDDDFLRYQNVQDIDDVNYDENDEGDLFIDEEDEDRYNGGRSVPLPFDEDLPDDHPRGSDDHYDDGGLWD</sequence>
<dbReference type="KEGG" id="sre:PTSG_11792"/>
<name>F2TZ61_SALR5</name>
<dbReference type="Pfam" id="PF05804">
    <property type="entry name" value="KAP"/>
    <property type="match status" value="1"/>
</dbReference>
<dbReference type="GO" id="GO:0044782">
    <property type="term" value="P:cilium organization"/>
    <property type="evidence" value="ECO:0007669"/>
    <property type="project" value="TreeGrafter"/>
</dbReference>
<dbReference type="PANTHER" id="PTHR15605">
    <property type="entry name" value="KINESIN-ASSOCIATED PROTEINS"/>
    <property type="match status" value="1"/>
</dbReference>
<dbReference type="OrthoDB" id="10265679at2759"/>
<evidence type="ECO:0000313" key="2">
    <source>
        <dbReference type="EMBL" id="EGD78885.1"/>
    </source>
</evidence>
<dbReference type="InterPro" id="IPR016024">
    <property type="entry name" value="ARM-type_fold"/>
</dbReference>
<dbReference type="GO" id="GO:0007018">
    <property type="term" value="P:microtubule-based movement"/>
    <property type="evidence" value="ECO:0007669"/>
    <property type="project" value="TreeGrafter"/>
</dbReference>
<dbReference type="AlphaFoldDB" id="F2TZ61"/>
<feature type="region of interest" description="Disordered" evidence="1">
    <location>
        <begin position="732"/>
        <end position="775"/>
    </location>
</feature>
<dbReference type="SMART" id="SM00185">
    <property type="entry name" value="ARM"/>
    <property type="match status" value="4"/>
</dbReference>
<accession>F2TZ61</accession>
<evidence type="ECO:0000256" key="1">
    <source>
        <dbReference type="SAM" id="MobiDB-lite"/>
    </source>
</evidence>
<organism evidence="3">
    <name type="scientific">Salpingoeca rosetta (strain ATCC 50818 / BSB-021)</name>
    <dbReference type="NCBI Taxonomy" id="946362"/>
    <lineage>
        <taxon>Eukaryota</taxon>
        <taxon>Choanoflagellata</taxon>
        <taxon>Craspedida</taxon>
        <taxon>Salpingoecidae</taxon>
        <taxon>Salpingoeca</taxon>
    </lineage>
</organism>
<dbReference type="STRING" id="946362.F2TZ61"/>
<dbReference type="InterPro" id="IPR011989">
    <property type="entry name" value="ARM-like"/>
</dbReference>
<dbReference type="FunCoup" id="F2TZ61">
    <property type="interactions" value="399"/>
</dbReference>
<protein>
    <recommendedName>
        <fullName evidence="4">Kinesin-associated protein 3</fullName>
    </recommendedName>
</protein>
<dbReference type="GO" id="GO:0005930">
    <property type="term" value="C:axoneme"/>
    <property type="evidence" value="ECO:0007669"/>
    <property type="project" value="TreeGrafter"/>
</dbReference>
<dbReference type="OMA" id="MYELNIV"/>
<proteinExistence type="predicted"/>
<dbReference type="GeneID" id="16078434"/>
<reference evidence="2" key="1">
    <citation type="submission" date="2009-08" db="EMBL/GenBank/DDBJ databases">
        <title>Annotation of Salpingoeca rosetta.</title>
        <authorList>
            <consortium name="The Broad Institute Genome Sequencing Platform"/>
            <person name="Russ C."/>
            <person name="Cuomo C."/>
            <person name="Burger G."/>
            <person name="Gray M.W."/>
            <person name="Holland P.W.H."/>
            <person name="King N."/>
            <person name="Lang F.B.F."/>
            <person name="Roger A.J."/>
            <person name="Ruiz-Trillo I."/>
            <person name="Young S.K."/>
            <person name="Zeng Q."/>
            <person name="Gargeya S."/>
            <person name="Alvarado L."/>
            <person name="Berlin A."/>
            <person name="Chapman S.B."/>
            <person name="Chen Z."/>
            <person name="Freedman E."/>
            <person name="Gellesch M."/>
            <person name="Goldberg J."/>
            <person name="Griggs A."/>
            <person name="Gujja S."/>
            <person name="Heilman E."/>
            <person name="Heiman D."/>
            <person name="Howarth C."/>
            <person name="Mehta T."/>
            <person name="Neiman D."/>
            <person name="Pearson M."/>
            <person name="Roberts A."/>
            <person name="Saif S."/>
            <person name="Shea T."/>
            <person name="Shenoy N."/>
            <person name="Sisk P."/>
            <person name="Stolte C."/>
            <person name="Sykes S."/>
            <person name="White J."/>
            <person name="Yandava C."/>
            <person name="Haas B."/>
            <person name="Nusbaum C."/>
            <person name="Birren B."/>
        </authorList>
    </citation>
    <scope>NUCLEOTIDE SEQUENCE [LARGE SCALE GENOMIC DNA]</scope>
    <source>
        <strain evidence="2">ATCC 50818</strain>
    </source>
</reference>
<dbReference type="InterPro" id="IPR000225">
    <property type="entry name" value="Armadillo"/>
</dbReference>
<dbReference type="SUPFAM" id="SSF48371">
    <property type="entry name" value="ARM repeat"/>
    <property type="match status" value="1"/>
</dbReference>